<keyword evidence="14" id="KW-0239">DNA-directed DNA polymerase</keyword>
<keyword evidence="8 10" id="KW-0472">Membrane</keyword>
<keyword evidence="15" id="KW-1185">Reference proteome</keyword>
<proteinExistence type="inferred from homology"/>
<dbReference type="InterPro" id="IPR057290">
    <property type="entry name" value="CHX17_C"/>
</dbReference>
<organism evidence="14 15">
    <name type="scientific">Parasponia andersonii</name>
    <name type="common">Sponia andersonii</name>
    <dbReference type="NCBI Taxonomy" id="3476"/>
    <lineage>
        <taxon>Eukaryota</taxon>
        <taxon>Viridiplantae</taxon>
        <taxon>Streptophyta</taxon>
        <taxon>Embryophyta</taxon>
        <taxon>Tracheophyta</taxon>
        <taxon>Spermatophyta</taxon>
        <taxon>Magnoliopsida</taxon>
        <taxon>eudicotyledons</taxon>
        <taxon>Gunneridae</taxon>
        <taxon>Pentapetalae</taxon>
        <taxon>rosids</taxon>
        <taxon>fabids</taxon>
        <taxon>Rosales</taxon>
        <taxon>Cannabaceae</taxon>
        <taxon>Parasponia</taxon>
    </lineage>
</organism>
<name>A0A2P5DXH0_PARAD</name>
<dbReference type="GO" id="GO:0016020">
    <property type="term" value="C:membrane"/>
    <property type="evidence" value="ECO:0007669"/>
    <property type="project" value="UniProtKB-SubCell"/>
</dbReference>
<dbReference type="PANTHER" id="PTHR32468">
    <property type="entry name" value="CATION/H + ANTIPORTER"/>
    <property type="match status" value="1"/>
</dbReference>
<evidence type="ECO:0000256" key="3">
    <source>
        <dbReference type="ARBA" id="ARBA00022538"/>
    </source>
</evidence>
<feature type="transmembrane region" description="Helical" evidence="10">
    <location>
        <begin position="268"/>
        <end position="285"/>
    </location>
</feature>
<dbReference type="InterPro" id="IPR050794">
    <property type="entry name" value="CPA2_transporter"/>
</dbReference>
<dbReference type="GO" id="GO:0003887">
    <property type="term" value="F:DNA-directed DNA polymerase activity"/>
    <property type="evidence" value="ECO:0007669"/>
    <property type="project" value="UniProtKB-KW"/>
</dbReference>
<evidence type="ECO:0000256" key="7">
    <source>
        <dbReference type="ARBA" id="ARBA00023065"/>
    </source>
</evidence>
<evidence type="ECO:0000259" key="12">
    <source>
        <dbReference type="Pfam" id="PF23256"/>
    </source>
</evidence>
<comment type="subcellular location">
    <subcellularLocation>
        <location evidence="1">Membrane</location>
        <topology evidence="1">Multi-pass membrane protein</topology>
    </subcellularLocation>
</comment>
<feature type="transmembrane region" description="Helical" evidence="10">
    <location>
        <begin position="448"/>
        <end position="471"/>
    </location>
</feature>
<evidence type="ECO:0000259" key="13">
    <source>
        <dbReference type="Pfam" id="PF23259"/>
    </source>
</evidence>
<feature type="transmembrane region" description="Helical" evidence="10">
    <location>
        <begin position="388"/>
        <end position="412"/>
    </location>
</feature>
<accession>A0A2P5DXH0</accession>
<evidence type="ECO:0000256" key="2">
    <source>
        <dbReference type="ARBA" id="ARBA00022448"/>
    </source>
</evidence>
<comment type="similarity">
    <text evidence="9">Belongs to the monovalent cation:proton antiporter 2 (CPA2) transporter (TC 2.A.37) family. CHX (TC 2.A.37.4) subfamily.</text>
</comment>
<dbReference type="Pfam" id="PF23259">
    <property type="entry name" value="CHX17_C"/>
    <property type="match status" value="1"/>
</dbReference>
<dbReference type="GO" id="GO:0006885">
    <property type="term" value="P:regulation of pH"/>
    <property type="evidence" value="ECO:0007669"/>
    <property type="project" value="TreeGrafter"/>
</dbReference>
<feature type="transmembrane region" description="Helical" evidence="10">
    <location>
        <begin position="72"/>
        <end position="91"/>
    </location>
</feature>
<sequence>MVREFPLYHPQPDVAAAAYGAALHLANVSVKAQGDGFVEGFNPILPGNFICQKTRQPSHPFGIFYGDNPLSYSFPLMLLEISFVVIATRLVRFVLKPFRQPRIVAEILGGIIVGPSVLGRSKKFTSFLFPQNADFMVKNIGIMGFMYFLFVSGVKMDLALITKTGKKHIWISVASMLFPMGFILAIGFLLRNSMDKDMANVSSIGAVASSVSITAFPVLYPLLKELNLLSSEVGRMALATSVISDAIGINALVAFEASKQTEAQSKDAGWYVLSMVFVLALLLAIRKVMQWLVYKARDGKPVDQAYIVFIILGALSMGFVTDMFGLAIGNGPMWLGLVIPDGPPLGSTLVERTETIATEILMPFSFAFIGMYTDVSSVAFVWPTLKPLVAMVITGYVTKIISTCLACMYFKIPVRDSLALSLTLSLRGQVELLLFIHWMDKQILHPSYFTMMVLLTTMITAICTPLISLLYDPTKPYMLSKRRTIQHTAPGTDLRILLIIQDQESVSGLVNLLEASNPTSATPFSITALCLIELVGRANPVFIDHQKQSQVPAQYGACLTIHNALGFYQETRSECVKLQSYTAVTPRRTMYQDICEQALLQKSTLILLPFADDVAVDGGAATVAGGSDRRSGVRSVNSLVLSHAPCSVGIFVDKGYLRNPLVTASFGHAPHHFAVLFLGGADAREALAYADRMLGNPEVSLTVVRFLSFNGEGDSEMEKKLDDGVVTWFWVKNEANERVIYREVVVRNGAETVAAIQAINDNSFDLWIVGREQGINPVLLEGLSDWTENLHELGIIGDYVGATDFGGSASVLVIQQQILREQVNNGRH</sequence>
<feature type="transmembrane region" description="Helical" evidence="10">
    <location>
        <begin position="140"/>
        <end position="162"/>
    </location>
</feature>
<feature type="transmembrane region" description="Helical" evidence="10">
    <location>
        <begin position="306"/>
        <end position="328"/>
    </location>
</feature>
<feature type="domain" description="Cation/H(+) antiporter central" evidence="12">
    <location>
        <begin position="530"/>
        <end position="656"/>
    </location>
</feature>
<keyword evidence="14" id="KW-0808">Transferase</keyword>
<feature type="transmembrane region" description="Helical" evidence="10">
    <location>
        <begin position="103"/>
        <end position="120"/>
    </location>
</feature>
<feature type="transmembrane region" description="Helical" evidence="10">
    <location>
        <begin position="169"/>
        <end position="190"/>
    </location>
</feature>
<evidence type="ECO:0000256" key="5">
    <source>
        <dbReference type="ARBA" id="ARBA00022958"/>
    </source>
</evidence>
<evidence type="ECO:0000256" key="9">
    <source>
        <dbReference type="ARBA" id="ARBA00038341"/>
    </source>
</evidence>
<keyword evidence="4 10" id="KW-0812">Transmembrane</keyword>
<comment type="caution">
    <text evidence="14">The sequence shown here is derived from an EMBL/GenBank/DDBJ whole genome shotgun (WGS) entry which is preliminary data.</text>
</comment>
<evidence type="ECO:0000256" key="10">
    <source>
        <dbReference type="SAM" id="Phobius"/>
    </source>
</evidence>
<dbReference type="InterPro" id="IPR038770">
    <property type="entry name" value="Na+/solute_symporter_sf"/>
</dbReference>
<dbReference type="InterPro" id="IPR057291">
    <property type="entry name" value="CHX17_2nd"/>
</dbReference>
<dbReference type="PANTHER" id="PTHR32468:SF109">
    <property type="entry name" value="CATION_H(+) ANTIPORTER 24-RELATED"/>
    <property type="match status" value="1"/>
</dbReference>
<dbReference type="GO" id="GO:1902600">
    <property type="term" value="P:proton transmembrane transport"/>
    <property type="evidence" value="ECO:0007669"/>
    <property type="project" value="InterPro"/>
</dbReference>
<keyword evidence="14" id="KW-0548">Nucleotidyltransferase</keyword>
<feature type="domain" description="Cation/H(+) antiporter C-terminal" evidence="13">
    <location>
        <begin position="674"/>
        <end position="817"/>
    </location>
</feature>
<feature type="transmembrane region" description="Helical" evidence="10">
    <location>
        <begin position="235"/>
        <end position="256"/>
    </location>
</feature>
<evidence type="ECO:0000313" key="14">
    <source>
        <dbReference type="EMBL" id="PON77988.1"/>
    </source>
</evidence>
<evidence type="ECO:0000313" key="15">
    <source>
        <dbReference type="Proteomes" id="UP000237105"/>
    </source>
</evidence>
<dbReference type="InterPro" id="IPR006153">
    <property type="entry name" value="Cation/H_exchanger_TM"/>
</dbReference>
<protein>
    <submittedName>
        <fullName evidence="14">DNA-directed DNA polymerase</fullName>
    </submittedName>
</protein>
<dbReference type="GO" id="GO:0006813">
    <property type="term" value="P:potassium ion transport"/>
    <property type="evidence" value="ECO:0007669"/>
    <property type="project" value="UniProtKB-KW"/>
</dbReference>
<dbReference type="Pfam" id="PF23256">
    <property type="entry name" value="CHX17_2nd"/>
    <property type="match status" value="1"/>
</dbReference>
<feature type="transmembrane region" description="Helical" evidence="10">
    <location>
        <begin position="418"/>
        <end position="436"/>
    </location>
</feature>
<evidence type="ECO:0000256" key="8">
    <source>
        <dbReference type="ARBA" id="ARBA00023136"/>
    </source>
</evidence>
<keyword evidence="3" id="KW-0633">Potassium transport</keyword>
<reference evidence="15" key="1">
    <citation type="submission" date="2016-06" db="EMBL/GenBank/DDBJ databases">
        <title>Parallel loss of symbiosis genes in relatives of nitrogen-fixing non-legume Parasponia.</title>
        <authorList>
            <person name="Van Velzen R."/>
            <person name="Holmer R."/>
            <person name="Bu F."/>
            <person name="Rutten L."/>
            <person name="Van Zeijl A."/>
            <person name="Liu W."/>
            <person name="Santuari L."/>
            <person name="Cao Q."/>
            <person name="Sharma T."/>
            <person name="Shen D."/>
            <person name="Roswanjaya Y."/>
            <person name="Wardhani T."/>
            <person name="Kalhor M.S."/>
            <person name="Jansen J."/>
            <person name="Van den Hoogen J."/>
            <person name="Gungor B."/>
            <person name="Hartog M."/>
            <person name="Hontelez J."/>
            <person name="Verver J."/>
            <person name="Yang W.-C."/>
            <person name="Schijlen E."/>
            <person name="Repin R."/>
            <person name="Schilthuizen M."/>
            <person name="Schranz E."/>
            <person name="Heidstra R."/>
            <person name="Miyata K."/>
            <person name="Fedorova E."/>
            <person name="Kohlen W."/>
            <person name="Bisseling T."/>
            <person name="Smit S."/>
            <person name="Geurts R."/>
        </authorList>
    </citation>
    <scope>NUCLEOTIDE SEQUENCE [LARGE SCALE GENOMIC DNA]</scope>
    <source>
        <strain evidence="15">cv. WU1-14</strain>
    </source>
</reference>
<gene>
    <name evidence="14" type="ORF">PanWU01x14_023420</name>
</gene>
<keyword evidence="2" id="KW-0813">Transport</keyword>
<dbReference type="GO" id="GO:0015297">
    <property type="term" value="F:antiporter activity"/>
    <property type="evidence" value="ECO:0007669"/>
    <property type="project" value="InterPro"/>
</dbReference>
<dbReference type="AlphaFoldDB" id="A0A2P5DXH0"/>
<dbReference type="Proteomes" id="UP000237105">
    <property type="component" value="Unassembled WGS sequence"/>
</dbReference>
<keyword evidence="5" id="KW-0630">Potassium</keyword>
<feature type="transmembrane region" description="Helical" evidence="10">
    <location>
        <begin position="202"/>
        <end position="223"/>
    </location>
</feature>
<dbReference type="EMBL" id="JXTB01000011">
    <property type="protein sequence ID" value="PON77988.1"/>
    <property type="molecule type" value="Genomic_DNA"/>
</dbReference>
<evidence type="ECO:0000259" key="11">
    <source>
        <dbReference type="Pfam" id="PF00999"/>
    </source>
</evidence>
<evidence type="ECO:0000256" key="1">
    <source>
        <dbReference type="ARBA" id="ARBA00004141"/>
    </source>
</evidence>
<dbReference type="GO" id="GO:0012505">
    <property type="term" value="C:endomembrane system"/>
    <property type="evidence" value="ECO:0007669"/>
    <property type="project" value="TreeGrafter"/>
</dbReference>
<evidence type="ECO:0000256" key="6">
    <source>
        <dbReference type="ARBA" id="ARBA00022989"/>
    </source>
</evidence>
<keyword evidence="7" id="KW-0406">Ion transport</keyword>
<dbReference type="Gene3D" id="1.20.1530.20">
    <property type="match status" value="1"/>
</dbReference>
<feature type="domain" description="Cation/H+ exchanger transmembrane" evidence="11">
    <location>
        <begin position="88"/>
        <end position="465"/>
    </location>
</feature>
<dbReference type="Pfam" id="PF00999">
    <property type="entry name" value="Na_H_Exchanger"/>
    <property type="match status" value="1"/>
</dbReference>
<keyword evidence="6 10" id="KW-1133">Transmembrane helix</keyword>
<evidence type="ECO:0000256" key="4">
    <source>
        <dbReference type="ARBA" id="ARBA00022692"/>
    </source>
</evidence>
<dbReference type="OrthoDB" id="1861329at2759"/>